<accession>R9PJ25</accession>
<dbReference type="HOGENOM" id="CLU_2741138_0_0_1"/>
<name>R9PJ25_PSEHS</name>
<evidence type="ECO:0000313" key="3">
    <source>
        <dbReference type="Proteomes" id="UP000014071"/>
    </source>
</evidence>
<dbReference type="Proteomes" id="UP000014071">
    <property type="component" value="Unassembled WGS sequence"/>
</dbReference>
<gene>
    <name evidence="2" type="ORF">PHSY_005719</name>
</gene>
<protein>
    <submittedName>
        <fullName evidence="2">Uncharacterized protein</fullName>
    </submittedName>
</protein>
<evidence type="ECO:0000313" key="2">
    <source>
        <dbReference type="EMBL" id="GAC98130.1"/>
    </source>
</evidence>
<dbReference type="RefSeq" id="XP_012191717.1">
    <property type="nucleotide sequence ID" value="XM_012336327.1"/>
</dbReference>
<dbReference type="AlphaFoldDB" id="R9PJ25"/>
<dbReference type="GeneID" id="24110996"/>
<reference evidence="3" key="1">
    <citation type="journal article" date="2013" name="Genome Announc.">
        <title>Draft genome sequence of the basidiomycetous yeast-like fungus Pseudozyma hubeiensis SY62, which produces an abundant amount of the biosurfactant mannosylerythritol lipids.</title>
        <authorList>
            <person name="Konishi M."/>
            <person name="Hatada Y."/>
            <person name="Horiuchi J."/>
        </authorList>
    </citation>
    <scope>NUCLEOTIDE SEQUENCE [LARGE SCALE GENOMIC DNA]</scope>
    <source>
        <strain evidence="3">SY62</strain>
    </source>
</reference>
<proteinExistence type="predicted"/>
<feature type="region of interest" description="Disordered" evidence="1">
    <location>
        <begin position="1"/>
        <end position="25"/>
    </location>
</feature>
<sequence length="71" mass="7921">MLIGRGSEAVTQSAQAVATPRRHEPDLRARATVRQSFVPDLHRQALAPLPFSLHTFVFVSREQISDSFICC</sequence>
<dbReference type="EMBL" id="DF238815">
    <property type="protein sequence ID" value="GAC98130.1"/>
    <property type="molecule type" value="Genomic_DNA"/>
</dbReference>
<evidence type="ECO:0000256" key="1">
    <source>
        <dbReference type="SAM" id="MobiDB-lite"/>
    </source>
</evidence>
<organism evidence="2 3">
    <name type="scientific">Pseudozyma hubeiensis (strain SY62)</name>
    <name type="common">Yeast</name>
    <dbReference type="NCBI Taxonomy" id="1305764"/>
    <lineage>
        <taxon>Eukaryota</taxon>
        <taxon>Fungi</taxon>
        <taxon>Dikarya</taxon>
        <taxon>Basidiomycota</taxon>
        <taxon>Ustilaginomycotina</taxon>
        <taxon>Ustilaginomycetes</taxon>
        <taxon>Ustilaginales</taxon>
        <taxon>Ustilaginaceae</taxon>
        <taxon>Pseudozyma</taxon>
    </lineage>
</organism>
<keyword evidence="3" id="KW-1185">Reference proteome</keyword>